<dbReference type="STRING" id="47428.A0A284QY54"/>
<feature type="compositionally biased region" description="Basic and acidic residues" evidence="1">
    <location>
        <begin position="65"/>
        <end position="80"/>
    </location>
</feature>
<feature type="compositionally biased region" description="Basic and acidic residues" evidence="1">
    <location>
        <begin position="115"/>
        <end position="124"/>
    </location>
</feature>
<evidence type="ECO:0000256" key="1">
    <source>
        <dbReference type="SAM" id="MobiDB-lite"/>
    </source>
</evidence>
<keyword evidence="3" id="KW-1185">Reference proteome</keyword>
<accession>A0A284QY54</accession>
<organism evidence="2 3">
    <name type="scientific">Armillaria ostoyae</name>
    <name type="common">Armillaria root rot fungus</name>
    <dbReference type="NCBI Taxonomy" id="47428"/>
    <lineage>
        <taxon>Eukaryota</taxon>
        <taxon>Fungi</taxon>
        <taxon>Dikarya</taxon>
        <taxon>Basidiomycota</taxon>
        <taxon>Agaricomycotina</taxon>
        <taxon>Agaricomycetes</taxon>
        <taxon>Agaricomycetidae</taxon>
        <taxon>Agaricales</taxon>
        <taxon>Marasmiineae</taxon>
        <taxon>Physalacriaceae</taxon>
        <taxon>Armillaria</taxon>
    </lineage>
</organism>
<feature type="compositionally biased region" description="Polar residues" evidence="1">
    <location>
        <begin position="26"/>
        <end position="47"/>
    </location>
</feature>
<dbReference type="AlphaFoldDB" id="A0A284QY54"/>
<gene>
    <name evidence="2" type="ORF">ARMOST_04735</name>
</gene>
<dbReference type="Proteomes" id="UP000219338">
    <property type="component" value="Unassembled WGS sequence"/>
</dbReference>
<evidence type="ECO:0000313" key="2">
    <source>
        <dbReference type="EMBL" id="SJL01413.1"/>
    </source>
</evidence>
<feature type="compositionally biased region" description="Basic residues" evidence="1">
    <location>
        <begin position="93"/>
        <end position="102"/>
    </location>
</feature>
<dbReference type="EMBL" id="FUEG01000003">
    <property type="protein sequence ID" value="SJL01413.1"/>
    <property type="molecule type" value="Genomic_DNA"/>
</dbReference>
<name>A0A284QY54_ARMOS</name>
<protein>
    <submittedName>
        <fullName evidence="2">Uncharacterized protein</fullName>
    </submittedName>
</protein>
<feature type="region of interest" description="Disordered" evidence="1">
    <location>
        <begin position="17"/>
        <end position="124"/>
    </location>
</feature>
<evidence type="ECO:0000313" key="3">
    <source>
        <dbReference type="Proteomes" id="UP000219338"/>
    </source>
</evidence>
<proteinExistence type="predicted"/>
<feature type="compositionally biased region" description="Acidic residues" evidence="1">
    <location>
        <begin position="54"/>
        <end position="64"/>
    </location>
</feature>
<sequence>MFMAPIIRRIYQQVQSHNRCKRRSPTQKYSIIPNNTFTPIVTGQSPGNPGEHSCEDEEDEEALSDDEHSRALEDQMRTMNDDLTALKNLKASKDKKKPKKEKPPHLSTSKPSKPKPLEKRKEIVNADVSEDDFLTFDQKKGLKELFEFDDNDVPICENCVK</sequence>
<reference evidence="3" key="1">
    <citation type="journal article" date="2017" name="Nat. Ecol. Evol.">
        <title>Genome expansion and lineage-specific genetic innovations in the forest pathogenic fungi Armillaria.</title>
        <authorList>
            <person name="Sipos G."/>
            <person name="Prasanna A.N."/>
            <person name="Walter M.C."/>
            <person name="O'Connor E."/>
            <person name="Balint B."/>
            <person name="Krizsan K."/>
            <person name="Kiss B."/>
            <person name="Hess J."/>
            <person name="Varga T."/>
            <person name="Slot J."/>
            <person name="Riley R."/>
            <person name="Boka B."/>
            <person name="Rigling D."/>
            <person name="Barry K."/>
            <person name="Lee J."/>
            <person name="Mihaltcheva S."/>
            <person name="LaButti K."/>
            <person name="Lipzen A."/>
            <person name="Waldron R."/>
            <person name="Moloney N.M."/>
            <person name="Sperisen C."/>
            <person name="Kredics L."/>
            <person name="Vagvoelgyi C."/>
            <person name="Patrignani A."/>
            <person name="Fitzpatrick D."/>
            <person name="Nagy I."/>
            <person name="Doyle S."/>
            <person name="Anderson J.B."/>
            <person name="Grigoriev I.V."/>
            <person name="Gueldener U."/>
            <person name="Muensterkoetter M."/>
            <person name="Nagy L.G."/>
        </authorList>
    </citation>
    <scope>NUCLEOTIDE SEQUENCE [LARGE SCALE GENOMIC DNA]</scope>
    <source>
        <strain evidence="3">C18/9</strain>
    </source>
</reference>